<dbReference type="Gene3D" id="3.80.30.30">
    <property type="match status" value="1"/>
</dbReference>
<dbReference type="SFLD" id="SFLDS00029">
    <property type="entry name" value="Radical_SAM"/>
    <property type="match status" value="1"/>
</dbReference>
<dbReference type="SUPFAM" id="SSF102114">
    <property type="entry name" value="Radical SAM enzymes"/>
    <property type="match status" value="1"/>
</dbReference>
<organism evidence="5 6">
    <name type="scientific">Staphylothermus marinus (strain ATCC 43588 / DSM 3639 / JCM 9404 / F1)</name>
    <dbReference type="NCBI Taxonomy" id="399550"/>
    <lineage>
        <taxon>Archaea</taxon>
        <taxon>Thermoproteota</taxon>
        <taxon>Thermoprotei</taxon>
        <taxon>Desulfurococcales</taxon>
        <taxon>Desulfurococcaceae</taxon>
        <taxon>Staphylothermus</taxon>
    </lineage>
</organism>
<feature type="domain" description="Radical SAM core" evidence="4">
    <location>
        <begin position="34"/>
        <end position="258"/>
    </location>
</feature>
<evidence type="ECO:0000256" key="3">
    <source>
        <dbReference type="ARBA" id="ARBA00023014"/>
    </source>
</evidence>
<dbReference type="PANTHER" id="PTHR43432">
    <property type="entry name" value="SLR0285 PROTEIN"/>
    <property type="match status" value="1"/>
</dbReference>
<dbReference type="HOGENOM" id="CLU_062373_0_0_2"/>
<dbReference type="Proteomes" id="UP000000254">
    <property type="component" value="Chromosome"/>
</dbReference>
<evidence type="ECO:0000256" key="1">
    <source>
        <dbReference type="ARBA" id="ARBA00022723"/>
    </source>
</evidence>
<evidence type="ECO:0000259" key="4">
    <source>
        <dbReference type="PROSITE" id="PS51918"/>
    </source>
</evidence>
<dbReference type="PROSITE" id="PS51918">
    <property type="entry name" value="RADICAL_SAM"/>
    <property type="match status" value="1"/>
</dbReference>
<dbReference type="AlphaFoldDB" id="A3DLW2"/>
<dbReference type="OrthoDB" id="15538at2157"/>
<dbReference type="EMBL" id="CP000575">
    <property type="protein sequence ID" value="ABN69622.1"/>
    <property type="molecule type" value="Genomic_DNA"/>
</dbReference>
<accession>A3DLW2</accession>
<dbReference type="KEGG" id="smr:Smar_0514"/>
<dbReference type="SFLD" id="SFLDG01084">
    <property type="entry name" value="Uncharacterised_Radical_SAM_Su"/>
    <property type="match status" value="1"/>
</dbReference>
<evidence type="ECO:0000313" key="6">
    <source>
        <dbReference type="Proteomes" id="UP000000254"/>
    </source>
</evidence>
<dbReference type="PANTHER" id="PTHR43432:SF4">
    <property type="entry name" value="RADICAL SAM CORE DOMAIN-CONTAINING PROTEIN"/>
    <property type="match status" value="1"/>
</dbReference>
<gene>
    <name evidence="5" type="ordered locus">Smar_0514</name>
</gene>
<dbReference type="InterPro" id="IPR058240">
    <property type="entry name" value="rSAM_sf"/>
</dbReference>
<reference evidence="6" key="1">
    <citation type="journal article" date="2009" name="BMC Genomics">
        <title>The complete genome sequence of Staphylothermus marinus reveals differences in sulfur metabolism among heterotrophic Crenarchaeota.</title>
        <authorList>
            <person name="Anderson I.J."/>
            <person name="Dharmarajan L."/>
            <person name="Rodriguez J."/>
            <person name="Hooper S."/>
            <person name="Porat I."/>
            <person name="Ulrich L.E."/>
            <person name="Elkins J.G."/>
            <person name="Mavromatis K."/>
            <person name="Sun H."/>
            <person name="Land M."/>
            <person name="Lapidus A."/>
            <person name="Lucas S."/>
            <person name="Barry K."/>
            <person name="Huber H."/>
            <person name="Zhulin I.B."/>
            <person name="Whitman W.B."/>
            <person name="Mukhopadhyay B."/>
            <person name="Woese C."/>
            <person name="Bristow J."/>
            <person name="Kyrpides N."/>
        </authorList>
    </citation>
    <scope>NUCLEOTIDE SEQUENCE [LARGE SCALE GENOMIC DNA]</scope>
    <source>
        <strain evidence="6">ATCC 43588 / DSM 3639 / JCM 9404 / F1</strain>
    </source>
</reference>
<dbReference type="GeneID" id="4906848"/>
<reference evidence="5 6" key="2">
    <citation type="journal article" date="2009" name="Stand. Genomic Sci.">
        <title>Complete genome sequence of Staphylothermus marinus Stetter and Fiala 1986 type strain F1.</title>
        <authorList>
            <person name="Anderson I.J."/>
            <person name="Sun H."/>
            <person name="Lapidus A."/>
            <person name="Copeland A."/>
            <person name="Glavina Del Rio T."/>
            <person name="Tice H."/>
            <person name="Dalin E."/>
            <person name="Lucas S."/>
            <person name="Barry K."/>
            <person name="Land M."/>
            <person name="Richardson P."/>
            <person name="Huber H."/>
            <person name="Kyrpides N.C."/>
        </authorList>
    </citation>
    <scope>NUCLEOTIDE SEQUENCE [LARGE SCALE GENOMIC DNA]</scope>
    <source>
        <strain evidence="6">ATCC 43588 / DSM 3639 / JCM 9404 / F1</strain>
    </source>
</reference>
<evidence type="ECO:0000313" key="5">
    <source>
        <dbReference type="EMBL" id="ABN69622.1"/>
    </source>
</evidence>
<name>A3DLW2_STAMF</name>
<dbReference type="Pfam" id="PF04055">
    <property type="entry name" value="Radical_SAM"/>
    <property type="match status" value="1"/>
</dbReference>
<dbReference type="eggNOG" id="arCOG01291">
    <property type="taxonomic scope" value="Archaea"/>
</dbReference>
<dbReference type="InterPro" id="IPR007197">
    <property type="entry name" value="rSAM"/>
</dbReference>
<keyword evidence="2" id="KW-0408">Iron</keyword>
<keyword evidence="3" id="KW-0411">Iron-sulfur</keyword>
<sequence>MVNILQLKNQLRKTIASKLTSKEIHEAIRDHHARRKPRPCGMTIHTGIGCSLRCTYCYIEDMGFNWIVKPYPLTGLQLVYALLYNPYFVPGEYGTLIAIGSVTEPFLGVTREKTFEYIEAIATYLKNPIQFSTKMYLTRRDAYRLKQLDPGISPLITIITIKYKDKLEPLAPPPEKRFETIKNLRSTGLKPILFLRPIIPGIIEEEYVEILEKARDSGAVGVVVGSLRVTNRILDRLRKAGLDIGEIIRRLPRKPRGREQVPISTRDLKEEIIRYARKIGLIAFPEACMANIYTHGRICWKMIYHNIVVPGLEPPQIRMDELKKMAEENNVVLRKIIREKYFLKMLLEGDHISKALFSEYVKCRFGYCVRILGSNR</sequence>
<dbReference type="GO" id="GO:0046872">
    <property type="term" value="F:metal ion binding"/>
    <property type="evidence" value="ECO:0007669"/>
    <property type="project" value="UniProtKB-KW"/>
</dbReference>
<dbReference type="GO" id="GO:0003824">
    <property type="term" value="F:catalytic activity"/>
    <property type="evidence" value="ECO:0007669"/>
    <property type="project" value="InterPro"/>
</dbReference>
<dbReference type="InterPro" id="IPR040086">
    <property type="entry name" value="MJ0683-like"/>
</dbReference>
<protein>
    <submittedName>
        <fullName evidence="5">Radical SAM domain protein</fullName>
    </submittedName>
</protein>
<dbReference type="STRING" id="399550.Smar_0514"/>
<proteinExistence type="predicted"/>
<dbReference type="RefSeq" id="WP_011838813.1">
    <property type="nucleotide sequence ID" value="NC_009033.1"/>
</dbReference>
<keyword evidence="6" id="KW-1185">Reference proteome</keyword>
<dbReference type="GO" id="GO:0051536">
    <property type="term" value="F:iron-sulfur cluster binding"/>
    <property type="evidence" value="ECO:0007669"/>
    <property type="project" value="UniProtKB-KW"/>
</dbReference>
<evidence type="ECO:0000256" key="2">
    <source>
        <dbReference type="ARBA" id="ARBA00023004"/>
    </source>
</evidence>
<keyword evidence="1" id="KW-0479">Metal-binding</keyword>